<feature type="domain" description="HhH-GPD" evidence="13">
    <location>
        <begin position="130"/>
        <end position="320"/>
    </location>
</feature>
<dbReference type="GO" id="GO:0006289">
    <property type="term" value="P:nucleotide-excision repair"/>
    <property type="evidence" value="ECO:0007669"/>
    <property type="project" value="InterPro"/>
</dbReference>
<dbReference type="AlphaFoldDB" id="A0AAW0B6F5"/>
<evidence type="ECO:0000256" key="1">
    <source>
        <dbReference type="ARBA" id="ARBA00004123"/>
    </source>
</evidence>
<dbReference type="GO" id="GO:0006285">
    <property type="term" value="P:base-excision repair, AP site formation"/>
    <property type="evidence" value="ECO:0007669"/>
    <property type="project" value="UniProtKB-ARBA"/>
</dbReference>
<evidence type="ECO:0000256" key="11">
    <source>
        <dbReference type="ARBA" id="ARBA00044632"/>
    </source>
</evidence>
<keyword evidence="5" id="KW-0378">Hydrolase</keyword>
<dbReference type="InterPro" id="IPR012904">
    <property type="entry name" value="OGG_N"/>
</dbReference>
<gene>
    <name evidence="14" type="ORF">R3P38DRAFT_2970072</name>
</gene>
<dbReference type="Proteomes" id="UP001362999">
    <property type="component" value="Unassembled WGS sequence"/>
</dbReference>
<dbReference type="GO" id="GO:0140078">
    <property type="term" value="F:class I DNA-(apurinic or apyrimidinic site) endonuclease activity"/>
    <property type="evidence" value="ECO:0007669"/>
    <property type="project" value="UniProtKB-EC"/>
</dbReference>
<comment type="similarity">
    <text evidence="2">Belongs to the type-1 OGG1 family.</text>
</comment>
<evidence type="ECO:0000256" key="7">
    <source>
        <dbReference type="ARBA" id="ARBA00023239"/>
    </source>
</evidence>
<dbReference type="SMART" id="SM00478">
    <property type="entry name" value="ENDO3c"/>
    <property type="match status" value="1"/>
</dbReference>
<dbReference type="InterPro" id="IPR052054">
    <property type="entry name" value="Oxidative_DNA_repair_enzyme"/>
</dbReference>
<name>A0AAW0B6F5_9AGAR</name>
<dbReference type="PANTHER" id="PTHR10242">
    <property type="entry name" value="8-OXOGUANINE DNA GLYCOSYLASE"/>
    <property type="match status" value="1"/>
</dbReference>
<dbReference type="SUPFAM" id="SSF55945">
    <property type="entry name" value="TATA-box binding protein-like"/>
    <property type="match status" value="1"/>
</dbReference>
<dbReference type="InterPro" id="IPR023170">
    <property type="entry name" value="HhH_base_excis_C"/>
</dbReference>
<evidence type="ECO:0000256" key="2">
    <source>
        <dbReference type="ARBA" id="ARBA00010679"/>
    </source>
</evidence>
<keyword evidence="6" id="KW-0234">DNA repair</keyword>
<sequence>MSLWQTLPLPQSQLCLSAVLKCGQSFRWLSVGEEYRLCLRDRVVCLKQDQSNLCYRTLLPHSQPSLPQQQLAEAETRVWLEDYFQLGVNLQKLYADWAARDKVFSSIETRFAGIRILRQDPFENLISFICSSNNNIARITKMVHALCKHYSAPLVAVSDSSDPLSDAQLHYHPFPTPSALAAPGVENRLRTLGFGYRAKFIQQTAKMLIDTHGSDHLVEQFLAGLRNSSTEDARQELLKFMGVGRKVADCVLLMSLDKKEVVPVDTHVYQIAIKHYGLKGSIKIKTSMTPKLYDEINTKLFAVWGDYAGWAHSVLFTSDLKAFSAHGIEAAETSLPTPPPTPSPSKRKKIGTATEASDGDFNSASLPSGTGRGKRRRVS</sequence>
<dbReference type="Pfam" id="PF07934">
    <property type="entry name" value="OGG_N"/>
    <property type="match status" value="1"/>
</dbReference>
<keyword evidence="15" id="KW-1185">Reference proteome</keyword>
<evidence type="ECO:0000259" key="13">
    <source>
        <dbReference type="SMART" id="SM00478"/>
    </source>
</evidence>
<evidence type="ECO:0000256" key="9">
    <source>
        <dbReference type="ARBA" id="ARBA00023268"/>
    </source>
</evidence>
<dbReference type="SUPFAM" id="SSF48150">
    <property type="entry name" value="DNA-glycosylase"/>
    <property type="match status" value="1"/>
</dbReference>
<comment type="subcellular location">
    <subcellularLocation>
        <location evidence="1">Nucleus</location>
    </subcellularLocation>
</comment>
<keyword evidence="7" id="KW-0456">Lyase</keyword>
<dbReference type="FunFam" id="1.10.1670.10:FF:000005">
    <property type="entry name" value="N-glycosylase/DNA lyase OGG1"/>
    <property type="match status" value="1"/>
</dbReference>
<evidence type="ECO:0000256" key="12">
    <source>
        <dbReference type="SAM" id="MobiDB-lite"/>
    </source>
</evidence>
<comment type="caution">
    <text evidence="14">The sequence shown here is derived from an EMBL/GenBank/DDBJ whole genome shotgun (WGS) entry which is preliminary data.</text>
</comment>
<evidence type="ECO:0000256" key="5">
    <source>
        <dbReference type="ARBA" id="ARBA00022801"/>
    </source>
</evidence>
<dbReference type="InterPro" id="IPR011257">
    <property type="entry name" value="DNA_glycosylase"/>
</dbReference>
<keyword evidence="4" id="KW-0227">DNA damage</keyword>
<reference evidence="14 15" key="1">
    <citation type="journal article" date="2024" name="J Genomics">
        <title>Draft genome sequencing and assembly of Favolaschia claudopus CIRM-BRFM 2984 isolated from oak limbs.</title>
        <authorList>
            <person name="Navarro D."/>
            <person name="Drula E."/>
            <person name="Chaduli D."/>
            <person name="Cazenave R."/>
            <person name="Ahrendt S."/>
            <person name="Wang J."/>
            <person name="Lipzen A."/>
            <person name="Daum C."/>
            <person name="Barry K."/>
            <person name="Grigoriev I.V."/>
            <person name="Favel A."/>
            <person name="Rosso M.N."/>
            <person name="Martin F."/>
        </authorList>
    </citation>
    <scope>NUCLEOTIDE SEQUENCE [LARGE SCALE GENOMIC DNA]</scope>
    <source>
        <strain evidence="14 15">CIRM-BRFM 2984</strain>
    </source>
</reference>
<evidence type="ECO:0000256" key="8">
    <source>
        <dbReference type="ARBA" id="ARBA00023242"/>
    </source>
</evidence>
<organism evidence="14 15">
    <name type="scientific">Favolaschia claudopus</name>
    <dbReference type="NCBI Taxonomy" id="2862362"/>
    <lineage>
        <taxon>Eukaryota</taxon>
        <taxon>Fungi</taxon>
        <taxon>Dikarya</taxon>
        <taxon>Basidiomycota</taxon>
        <taxon>Agaricomycotina</taxon>
        <taxon>Agaricomycetes</taxon>
        <taxon>Agaricomycetidae</taxon>
        <taxon>Agaricales</taxon>
        <taxon>Marasmiineae</taxon>
        <taxon>Mycenaceae</taxon>
        <taxon>Favolaschia</taxon>
    </lineage>
</organism>
<dbReference type="InterPro" id="IPR003265">
    <property type="entry name" value="HhH-GPD_domain"/>
</dbReference>
<dbReference type="GO" id="GO:0005634">
    <property type="term" value="C:nucleus"/>
    <property type="evidence" value="ECO:0007669"/>
    <property type="project" value="UniProtKB-SubCell"/>
</dbReference>
<dbReference type="EMBL" id="JAWWNJ010000041">
    <property type="protein sequence ID" value="KAK7020540.1"/>
    <property type="molecule type" value="Genomic_DNA"/>
</dbReference>
<keyword evidence="9" id="KW-0511">Multifunctional enzyme</keyword>
<dbReference type="Pfam" id="PF00730">
    <property type="entry name" value="HhH-GPD"/>
    <property type="match status" value="1"/>
</dbReference>
<dbReference type="Gene3D" id="1.10.340.30">
    <property type="entry name" value="Hypothetical protein, domain 2"/>
    <property type="match status" value="1"/>
</dbReference>
<dbReference type="GO" id="GO:0034039">
    <property type="term" value="F:8-oxo-7,8-dihydroguanine DNA N-glycosylase activity"/>
    <property type="evidence" value="ECO:0007669"/>
    <property type="project" value="TreeGrafter"/>
</dbReference>
<proteinExistence type="inferred from homology"/>
<evidence type="ECO:0000313" key="15">
    <source>
        <dbReference type="Proteomes" id="UP001362999"/>
    </source>
</evidence>
<dbReference type="Gene3D" id="1.10.1670.10">
    <property type="entry name" value="Helix-hairpin-Helix base-excision DNA repair enzymes (C-terminal)"/>
    <property type="match status" value="1"/>
</dbReference>
<dbReference type="PANTHER" id="PTHR10242:SF2">
    <property type="entry name" value="N-GLYCOSYLASE_DNA LYASE"/>
    <property type="match status" value="1"/>
</dbReference>
<evidence type="ECO:0000256" key="4">
    <source>
        <dbReference type="ARBA" id="ARBA00022763"/>
    </source>
</evidence>
<feature type="region of interest" description="Disordered" evidence="12">
    <location>
        <begin position="331"/>
        <end position="379"/>
    </location>
</feature>
<evidence type="ECO:0000256" key="6">
    <source>
        <dbReference type="ARBA" id="ARBA00023204"/>
    </source>
</evidence>
<dbReference type="CDD" id="cd00056">
    <property type="entry name" value="ENDO3c"/>
    <property type="match status" value="1"/>
</dbReference>
<dbReference type="Gene3D" id="3.30.310.40">
    <property type="match status" value="1"/>
</dbReference>
<dbReference type="EC" id="4.2.99.18" evidence="3"/>
<evidence type="ECO:0000256" key="3">
    <source>
        <dbReference type="ARBA" id="ARBA00012720"/>
    </source>
</evidence>
<keyword evidence="8" id="KW-0539">Nucleus</keyword>
<dbReference type="GO" id="GO:0003684">
    <property type="term" value="F:damaged DNA binding"/>
    <property type="evidence" value="ECO:0007669"/>
    <property type="project" value="InterPro"/>
</dbReference>
<keyword evidence="10" id="KW-0326">Glycosidase</keyword>
<protein>
    <recommendedName>
        <fullName evidence="3">DNA-(apurinic or apyrimidinic site) lyase</fullName>
        <ecNumber evidence="3">4.2.99.18</ecNumber>
    </recommendedName>
</protein>
<accession>A0AAW0B6F5</accession>
<comment type="catalytic activity">
    <reaction evidence="11">
        <text>2'-deoxyribonucleotide-(2'-deoxyribose 5'-phosphate)-2'-deoxyribonucleotide-DNA = a 3'-end 2'-deoxyribonucleotide-(2,3-dehydro-2,3-deoxyribose 5'-phosphate)-DNA + a 5'-end 5'-phospho-2'-deoxyribonucleoside-DNA + H(+)</text>
        <dbReference type="Rhea" id="RHEA:66592"/>
        <dbReference type="Rhea" id="RHEA-COMP:13180"/>
        <dbReference type="Rhea" id="RHEA-COMP:16897"/>
        <dbReference type="Rhea" id="RHEA-COMP:17067"/>
        <dbReference type="ChEBI" id="CHEBI:15378"/>
        <dbReference type="ChEBI" id="CHEBI:136412"/>
        <dbReference type="ChEBI" id="CHEBI:157695"/>
        <dbReference type="ChEBI" id="CHEBI:167181"/>
        <dbReference type="EC" id="4.2.99.18"/>
    </reaction>
</comment>
<evidence type="ECO:0000256" key="10">
    <source>
        <dbReference type="ARBA" id="ARBA00023295"/>
    </source>
</evidence>
<evidence type="ECO:0000313" key="14">
    <source>
        <dbReference type="EMBL" id="KAK7020540.1"/>
    </source>
</evidence>